<feature type="domain" description="UPF0261" evidence="1">
    <location>
        <begin position="3"/>
        <end position="174"/>
    </location>
</feature>
<dbReference type="Pfam" id="PF23189">
    <property type="entry name" value="UPF0261_C"/>
    <property type="match status" value="1"/>
</dbReference>
<feature type="domain" description="UPF0261" evidence="2">
    <location>
        <begin position="186"/>
        <end position="403"/>
    </location>
</feature>
<evidence type="ECO:0000313" key="4">
    <source>
        <dbReference type="Proteomes" id="UP000635996"/>
    </source>
</evidence>
<evidence type="ECO:0000259" key="1">
    <source>
        <dbReference type="Pfam" id="PF06792"/>
    </source>
</evidence>
<dbReference type="InterPro" id="IPR044122">
    <property type="entry name" value="UPF0261_N"/>
</dbReference>
<dbReference type="PANTHER" id="PTHR31862:SF1">
    <property type="entry name" value="UPF0261 DOMAIN PROTEIN (AFU_ORTHOLOGUE AFUA_1G10120)"/>
    <property type="match status" value="1"/>
</dbReference>
<comment type="caution">
    <text evidence="3">The sequence shown here is derived from an EMBL/GenBank/DDBJ whole genome shotgun (WGS) entry which is preliminary data.</text>
</comment>
<dbReference type="CDD" id="cd15488">
    <property type="entry name" value="Tm-1-like"/>
    <property type="match status" value="1"/>
</dbReference>
<keyword evidence="4" id="KW-1185">Reference proteome</keyword>
<dbReference type="PANTHER" id="PTHR31862">
    <property type="entry name" value="UPF0261 DOMAIN PROTEIN (AFU_ORTHOLOGUE AFUA_1G10120)"/>
    <property type="match status" value="1"/>
</dbReference>
<dbReference type="PIRSF" id="PIRSF033271">
    <property type="entry name" value="UCP033271"/>
    <property type="match status" value="1"/>
</dbReference>
<proteinExistence type="predicted"/>
<dbReference type="InterPro" id="IPR008322">
    <property type="entry name" value="UPF0261"/>
</dbReference>
<protein>
    <submittedName>
        <fullName evidence="3">UPF0261 family protein</fullName>
    </submittedName>
</protein>
<evidence type="ECO:0000259" key="2">
    <source>
        <dbReference type="Pfam" id="PF23189"/>
    </source>
</evidence>
<dbReference type="Gene3D" id="3.40.50.12030">
    <property type="entry name" value="Uncharacterised protein family UPF0261, NC domain"/>
    <property type="match status" value="1"/>
</dbReference>
<sequence length="407" mass="41419">MATVVLVGTLDTKGAEYAWLAQRLRGHGVDVVTVDVGPLSDAAADVTAAEVARAAGADPAALRTAGDRGAAMETMAAGAARVVVDLHAAGRLDGVLAVGGSGGTSVAARAVQELPVGVPKLLVSTMASGDVAPYVGAVDVTLMYAVVDVAGINSVSAQVLGNAAAAVAAMAREHAARRAAPATEHRPLVGLTMFGLTTPAVDEARAELERLGYEPLVFHATGAGGRTLEKLAGDGRFAGVLDLTTTELADDLVGGVLSAGPDRLTAAGARGVPQVVSLGALDMVNFGPRETVPAAFEGRRFVVHNPTVTLMRTTPAEMAELGRRIGARLAAARGPVTVFVPLRGLSGIDRDGGPFRDEEADAALFAALRAELAGSAVELVEVDAHLNDPGFGRRAAHRLHELIGATR</sequence>
<dbReference type="InterPro" id="IPR056778">
    <property type="entry name" value="UPF0261_C"/>
</dbReference>
<name>A0ABX0YVE6_STRTL</name>
<evidence type="ECO:0000313" key="3">
    <source>
        <dbReference type="EMBL" id="NJP16617.1"/>
    </source>
</evidence>
<organism evidence="3 4">
    <name type="scientific">Streptomyces thermoviolaceus subsp. thermoviolaceus</name>
    <dbReference type="NCBI Taxonomy" id="66860"/>
    <lineage>
        <taxon>Bacteria</taxon>
        <taxon>Bacillati</taxon>
        <taxon>Actinomycetota</taxon>
        <taxon>Actinomycetes</taxon>
        <taxon>Kitasatosporales</taxon>
        <taxon>Streptomycetaceae</taxon>
        <taxon>Streptomyces</taxon>
    </lineage>
</organism>
<dbReference type="EMBL" id="JAATEL010000024">
    <property type="protein sequence ID" value="NJP16617.1"/>
    <property type="molecule type" value="Genomic_DNA"/>
</dbReference>
<dbReference type="Gene3D" id="3.40.50.12020">
    <property type="entry name" value="Uncharacterised protein family UPF0261, NN domain"/>
    <property type="match status" value="1"/>
</dbReference>
<reference evidence="3 4" key="1">
    <citation type="submission" date="2020-03" db="EMBL/GenBank/DDBJ databases">
        <title>WGS of actinomycetes isolated from Thailand.</title>
        <authorList>
            <person name="Thawai C."/>
        </authorList>
    </citation>
    <scope>NUCLEOTIDE SEQUENCE [LARGE SCALE GENOMIC DNA]</scope>
    <source>
        <strain evidence="3 4">NBRC 13905</strain>
    </source>
</reference>
<gene>
    <name evidence="3" type="ORF">HCJ95_20645</name>
</gene>
<dbReference type="Pfam" id="PF06792">
    <property type="entry name" value="UPF0261"/>
    <property type="match status" value="1"/>
</dbReference>
<dbReference type="Proteomes" id="UP000635996">
    <property type="component" value="Unassembled WGS sequence"/>
</dbReference>
<dbReference type="InterPro" id="IPR051353">
    <property type="entry name" value="Tobamovirus_resist_UPF0261"/>
</dbReference>
<dbReference type="NCBIfam" id="NF002674">
    <property type="entry name" value="PRK02399.1-2"/>
    <property type="match status" value="1"/>
</dbReference>
<dbReference type="RefSeq" id="WP_125497269.1">
    <property type="nucleotide sequence ID" value="NZ_BMVZ01000001.1"/>
</dbReference>
<accession>A0ABX0YVE6</accession>